<dbReference type="Pfam" id="PF02892">
    <property type="entry name" value="zf-BED"/>
    <property type="match status" value="1"/>
</dbReference>
<evidence type="ECO:0000256" key="3">
    <source>
        <dbReference type="ARBA" id="ARBA00022771"/>
    </source>
</evidence>
<dbReference type="PROSITE" id="PS50808">
    <property type="entry name" value="ZF_BED"/>
    <property type="match status" value="1"/>
</dbReference>
<accession>A0A0B1S962</accession>
<feature type="compositionally biased region" description="Acidic residues" evidence="10">
    <location>
        <begin position="612"/>
        <end position="625"/>
    </location>
</feature>
<dbReference type="GO" id="GO:0008270">
    <property type="term" value="F:zinc ion binding"/>
    <property type="evidence" value="ECO:0007669"/>
    <property type="project" value="UniProtKB-KW"/>
</dbReference>
<evidence type="ECO:0000256" key="9">
    <source>
        <dbReference type="PROSITE-ProRule" id="PRU00027"/>
    </source>
</evidence>
<dbReference type="InterPro" id="IPR036236">
    <property type="entry name" value="Znf_C2H2_sf"/>
</dbReference>
<dbReference type="InterPro" id="IPR008906">
    <property type="entry name" value="HATC_C_dom"/>
</dbReference>
<dbReference type="InterPro" id="IPR012337">
    <property type="entry name" value="RNaseH-like_sf"/>
</dbReference>
<reference evidence="12 13" key="1">
    <citation type="submission" date="2014-03" db="EMBL/GenBank/DDBJ databases">
        <title>Draft genome of the hookworm Oesophagostomum dentatum.</title>
        <authorList>
            <person name="Mitreva M."/>
        </authorList>
    </citation>
    <scope>NUCLEOTIDE SEQUENCE [LARGE SCALE GENOMIC DNA]</scope>
    <source>
        <strain evidence="12 13">OD-Hann</strain>
    </source>
</reference>
<keyword evidence="8" id="KW-0539">Nucleus</keyword>
<dbReference type="GO" id="GO:0009791">
    <property type="term" value="P:post-embryonic development"/>
    <property type="evidence" value="ECO:0007669"/>
    <property type="project" value="UniProtKB-ARBA"/>
</dbReference>
<evidence type="ECO:0000256" key="5">
    <source>
        <dbReference type="ARBA" id="ARBA00023015"/>
    </source>
</evidence>
<dbReference type="GO" id="GO:0005634">
    <property type="term" value="C:nucleus"/>
    <property type="evidence" value="ECO:0007669"/>
    <property type="project" value="UniProtKB-SubCell"/>
</dbReference>
<dbReference type="AlphaFoldDB" id="A0A0B1S962"/>
<evidence type="ECO:0000256" key="4">
    <source>
        <dbReference type="ARBA" id="ARBA00022833"/>
    </source>
</evidence>
<evidence type="ECO:0000313" key="13">
    <source>
        <dbReference type="Proteomes" id="UP000053660"/>
    </source>
</evidence>
<dbReference type="InterPro" id="IPR003656">
    <property type="entry name" value="Znf_BED"/>
</dbReference>
<comment type="subcellular location">
    <subcellularLocation>
        <location evidence="1">Nucleus</location>
    </subcellularLocation>
</comment>
<keyword evidence="7" id="KW-0804">Transcription</keyword>
<feature type="domain" description="BED-type" evidence="11">
    <location>
        <begin position="1"/>
        <end position="55"/>
    </location>
</feature>
<keyword evidence="5" id="KW-0805">Transcription regulation</keyword>
<feature type="region of interest" description="Disordered" evidence="10">
    <location>
        <begin position="47"/>
        <end position="69"/>
    </location>
</feature>
<name>A0A0B1S962_OESDE</name>
<keyword evidence="4" id="KW-0862">Zinc</keyword>
<dbReference type="OrthoDB" id="5875715at2759"/>
<feature type="compositionally biased region" description="Basic and acidic residues" evidence="10">
    <location>
        <begin position="47"/>
        <end position="65"/>
    </location>
</feature>
<dbReference type="GO" id="GO:0003677">
    <property type="term" value="F:DNA binding"/>
    <property type="evidence" value="ECO:0007669"/>
    <property type="project" value="UniProtKB-KW"/>
</dbReference>
<feature type="region of interest" description="Disordered" evidence="10">
    <location>
        <begin position="581"/>
        <end position="625"/>
    </location>
</feature>
<gene>
    <name evidence="12" type="ORF">OESDEN_19879</name>
</gene>
<evidence type="ECO:0000256" key="1">
    <source>
        <dbReference type="ARBA" id="ARBA00004123"/>
    </source>
</evidence>
<evidence type="ECO:0000259" key="11">
    <source>
        <dbReference type="PROSITE" id="PS50808"/>
    </source>
</evidence>
<dbReference type="EMBL" id="KN600621">
    <property type="protein sequence ID" value="KHJ80446.1"/>
    <property type="molecule type" value="Genomic_DNA"/>
</dbReference>
<dbReference type="Pfam" id="PF05699">
    <property type="entry name" value="Dimer_Tnp_hAT"/>
    <property type="match status" value="1"/>
</dbReference>
<dbReference type="GO" id="GO:0046983">
    <property type="term" value="F:protein dimerization activity"/>
    <property type="evidence" value="ECO:0007669"/>
    <property type="project" value="InterPro"/>
</dbReference>
<evidence type="ECO:0000256" key="8">
    <source>
        <dbReference type="ARBA" id="ARBA00023242"/>
    </source>
</evidence>
<dbReference type="Proteomes" id="UP000053660">
    <property type="component" value="Unassembled WGS sequence"/>
</dbReference>
<dbReference type="PANTHER" id="PTHR46481">
    <property type="entry name" value="ZINC FINGER BED DOMAIN-CONTAINING PROTEIN 4"/>
    <property type="match status" value="1"/>
</dbReference>
<evidence type="ECO:0000256" key="2">
    <source>
        <dbReference type="ARBA" id="ARBA00022723"/>
    </source>
</evidence>
<evidence type="ECO:0000256" key="6">
    <source>
        <dbReference type="ARBA" id="ARBA00023125"/>
    </source>
</evidence>
<dbReference type="PANTHER" id="PTHR46481:SF10">
    <property type="entry name" value="ZINC FINGER BED DOMAIN-CONTAINING PROTEIN 39"/>
    <property type="match status" value="1"/>
</dbReference>
<feature type="compositionally biased region" description="Acidic residues" evidence="10">
    <location>
        <begin position="588"/>
        <end position="605"/>
    </location>
</feature>
<evidence type="ECO:0000313" key="12">
    <source>
        <dbReference type="EMBL" id="KHJ80446.1"/>
    </source>
</evidence>
<protein>
    <submittedName>
        <fullName evidence="12">BED zinc finger</fullName>
    </submittedName>
</protein>
<organism evidence="12 13">
    <name type="scientific">Oesophagostomum dentatum</name>
    <name type="common">Nodular worm</name>
    <dbReference type="NCBI Taxonomy" id="61180"/>
    <lineage>
        <taxon>Eukaryota</taxon>
        <taxon>Metazoa</taxon>
        <taxon>Ecdysozoa</taxon>
        <taxon>Nematoda</taxon>
        <taxon>Chromadorea</taxon>
        <taxon>Rhabditida</taxon>
        <taxon>Rhabditina</taxon>
        <taxon>Rhabditomorpha</taxon>
        <taxon>Strongyloidea</taxon>
        <taxon>Strongylidae</taxon>
        <taxon>Oesophagostomum</taxon>
    </lineage>
</organism>
<evidence type="ECO:0000256" key="10">
    <source>
        <dbReference type="SAM" id="MobiDB-lite"/>
    </source>
</evidence>
<dbReference type="InterPro" id="IPR052035">
    <property type="entry name" value="ZnF_BED_domain_contain"/>
</dbReference>
<keyword evidence="6" id="KW-0238">DNA-binding</keyword>
<keyword evidence="13" id="KW-1185">Reference proteome</keyword>
<dbReference type="SUPFAM" id="SSF57667">
    <property type="entry name" value="beta-beta-alpha zinc fingers"/>
    <property type="match status" value="1"/>
</dbReference>
<evidence type="ECO:0000256" key="7">
    <source>
        <dbReference type="ARBA" id="ARBA00023163"/>
    </source>
</evidence>
<keyword evidence="3 9" id="KW-0863">Zinc-finger</keyword>
<proteinExistence type="predicted"/>
<sequence length="625" mass="69757">MSVVWDLFVKVIDENGNVNADCSICKKRLKVPVSKTTTNLLAHLSDHHKKELENARSEKKSKESSKANLSQPSIRSVFIPKMSVEARRAANVDLAMFIADNSLSLSLPSSRTFRKFVQKLNPSYAPPSRTSLLKVMEGEVDKIDQNNREIAAEVGAGISITSDAWSSFNANTGLLAITGHILSPTMEKRHNLILDCVPLGLESHTADLIADKIRLSLDRLNIIPSKVVAIVADGASNMKRAAANLNINLQCGAHLINLAVRKALSCEHVAPHVRKCKAIVAKLNRSSVLKGLFKKYLEELNLPNITPVSDCAIRWGSTYMMLCDVLSTRPAIDRLMENEGLEPFEDDEIRALKSIKIFLEPYFELTKKLCCTDAPCSMILAGGKLLLAKTESVCNDSRTRMKQFGNVLLMETRRQFAPSFADEVLRIATLLDPRFAFVERIAPVEEWKQIVERLIETKLDLEKEPEAKKCLLSTQGEEIMIEAQQYSLFLKKQRPDKDSCPLYWWKSHAEEFPLLFEEAPRYLSIPATSVDSLLALCFSNKRRGRLSGKHARLLLMCKAGANKAVGRECKSWSVSEIKRYYGSGNGDEPIEEEFSTSSSDDDLDDAFPPSGDDCDFIDSESVDDI</sequence>
<keyword evidence="2" id="KW-0479">Metal-binding</keyword>
<dbReference type="SUPFAM" id="SSF53098">
    <property type="entry name" value="Ribonuclease H-like"/>
    <property type="match status" value="1"/>
</dbReference>